<dbReference type="PANTHER" id="PTHR37530:SF1">
    <property type="entry name" value="OUTER MEMBRANE PROTEIN SLP"/>
    <property type="match status" value="1"/>
</dbReference>
<dbReference type="RefSeq" id="WP_243651586.1">
    <property type="nucleotide sequence ID" value="NZ_SMAO01000004.1"/>
</dbReference>
<dbReference type="PANTHER" id="PTHR37530">
    <property type="entry name" value="OUTER MEMBRANE PROTEIN SLP"/>
    <property type="match status" value="1"/>
</dbReference>
<name>A0A4R3N369_9GAMM</name>
<proteinExistence type="predicted"/>
<sequence>MPIARGVSRVPMRGLRLWAVSLPLLAGCAAGVPSAIREAPVSNPALSEVQRQPERFIGQPLRWGGTILAVRNHARTTEIELLARPLGQFGEPDADAEGLGRFIAEFAGFKDPSEYPTDRRLTVAGRLARVEPRSIGEFTYVYPVIAVDALHRWADPVQPVLYPAPFMYPYGPWYGRYPGPWYGPW</sequence>
<accession>A0A4R3N369</accession>
<dbReference type="InterPro" id="IPR004658">
    <property type="entry name" value="OMP_Slp"/>
</dbReference>
<dbReference type="Proteomes" id="UP000295717">
    <property type="component" value="Unassembled WGS sequence"/>
</dbReference>
<dbReference type="EMBL" id="SMAO01000004">
    <property type="protein sequence ID" value="TCT21513.1"/>
    <property type="molecule type" value="Genomic_DNA"/>
</dbReference>
<feature type="chain" id="PRO_5020827021" evidence="1">
    <location>
        <begin position="27"/>
        <end position="185"/>
    </location>
</feature>
<reference evidence="2 3" key="1">
    <citation type="submission" date="2019-03" db="EMBL/GenBank/DDBJ databases">
        <title>Genomic Encyclopedia of Type Strains, Phase IV (KMG-IV): sequencing the most valuable type-strain genomes for metagenomic binning, comparative biology and taxonomic classification.</title>
        <authorList>
            <person name="Goeker M."/>
        </authorList>
    </citation>
    <scope>NUCLEOTIDE SEQUENCE [LARGE SCALE GENOMIC DNA]</scope>
    <source>
        <strain evidence="2 3">DSM 13587</strain>
    </source>
</reference>
<gene>
    <name evidence="2" type="ORF">EDC35_104372</name>
</gene>
<feature type="signal peptide" evidence="1">
    <location>
        <begin position="1"/>
        <end position="26"/>
    </location>
</feature>
<keyword evidence="2" id="KW-0449">Lipoprotein</keyword>
<keyword evidence="3" id="KW-1185">Reference proteome</keyword>
<evidence type="ECO:0000256" key="1">
    <source>
        <dbReference type="SAM" id="SignalP"/>
    </source>
</evidence>
<evidence type="ECO:0000313" key="2">
    <source>
        <dbReference type="EMBL" id="TCT21513.1"/>
    </source>
</evidence>
<protein>
    <submittedName>
        <fullName evidence="2">Outer membrane lipoprotein</fullName>
    </submittedName>
</protein>
<organism evidence="2 3">
    <name type="scientific">Thiobaca trueperi</name>
    <dbReference type="NCBI Taxonomy" id="127458"/>
    <lineage>
        <taxon>Bacteria</taxon>
        <taxon>Pseudomonadati</taxon>
        <taxon>Pseudomonadota</taxon>
        <taxon>Gammaproteobacteria</taxon>
        <taxon>Chromatiales</taxon>
        <taxon>Chromatiaceae</taxon>
        <taxon>Thiobaca</taxon>
    </lineage>
</organism>
<dbReference type="AlphaFoldDB" id="A0A4R3N369"/>
<dbReference type="PIRSF" id="PIRSF004982">
    <property type="entry name" value="SlP"/>
    <property type="match status" value="1"/>
</dbReference>
<comment type="caution">
    <text evidence="2">The sequence shown here is derived from an EMBL/GenBank/DDBJ whole genome shotgun (WGS) entry which is preliminary data.</text>
</comment>
<keyword evidence="1" id="KW-0732">Signal</keyword>
<dbReference type="Pfam" id="PF03843">
    <property type="entry name" value="Slp"/>
    <property type="match status" value="1"/>
</dbReference>
<dbReference type="PROSITE" id="PS51257">
    <property type="entry name" value="PROKAR_LIPOPROTEIN"/>
    <property type="match status" value="1"/>
</dbReference>
<dbReference type="GO" id="GO:0019867">
    <property type="term" value="C:outer membrane"/>
    <property type="evidence" value="ECO:0007669"/>
    <property type="project" value="InterPro"/>
</dbReference>
<evidence type="ECO:0000313" key="3">
    <source>
        <dbReference type="Proteomes" id="UP000295717"/>
    </source>
</evidence>